<feature type="transmembrane region" description="Helical" evidence="1">
    <location>
        <begin position="20"/>
        <end position="43"/>
    </location>
</feature>
<accession>A0AAW5ESY6</accession>
<reference evidence="2" key="2">
    <citation type="submission" date="2022-03" db="EMBL/GenBank/DDBJ databases">
        <authorList>
            <person name="Ryngajllo M."/>
            <person name="Jacek P."/>
            <person name="Kubiak K."/>
        </authorList>
    </citation>
    <scope>NUCLEOTIDE SEQUENCE</scope>
    <source>
        <strain evidence="2">SI1</strain>
    </source>
</reference>
<keyword evidence="1" id="KW-0472">Membrane</keyword>
<dbReference type="Proteomes" id="UP001202887">
    <property type="component" value="Unassembled WGS sequence"/>
</dbReference>
<evidence type="ECO:0000256" key="1">
    <source>
        <dbReference type="SAM" id="Phobius"/>
    </source>
</evidence>
<dbReference type="AlphaFoldDB" id="A0AAW5ESY6"/>
<protein>
    <recommendedName>
        <fullName evidence="4">SGNH/GDSL hydrolase family protein</fullName>
    </recommendedName>
</protein>
<dbReference type="RefSeq" id="WP_139313069.1">
    <property type="nucleotide sequence ID" value="NZ_CP094848.1"/>
</dbReference>
<evidence type="ECO:0008006" key="4">
    <source>
        <dbReference type="Google" id="ProtNLM"/>
    </source>
</evidence>
<evidence type="ECO:0000313" key="2">
    <source>
        <dbReference type="EMBL" id="MCJ8354931.1"/>
    </source>
</evidence>
<name>A0AAW5ESY6_NOVHA</name>
<gene>
    <name evidence="2" type="ORF">K1W68_13185</name>
</gene>
<evidence type="ECO:0000313" key="3">
    <source>
        <dbReference type="Proteomes" id="UP001202887"/>
    </source>
</evidence>
<organism evidence="2 3">
    <name type="scientific">Novacetimonas hansenii</name>
    <name type="common">Komagataeibacter hansenii</name>
    <dbReference type="NCBI Taxonomy" id="436"/>
    <lineage>
        <taxon>Bacteria</taxon>
        <taxon>Pseudomonadati</taxon>
        <taxon>Pseudomonadota</taxon>
        <taxon>Alphaproteobacteria</taxon>
        <taxon>Acetobacterales</taxon>
        <taxon>Acetobacteraceae</taxon>
        <taxon>Novacetimonas</taxon>
    </lineage>
</organism>
<dbReference type="EMBL" id="JAIBCX010000043">
    <property type="protein sequence ID" value="MCJ8354931.1"/>
    <property type="molecule type" value="Genomic_DNA"/>
</dbReference>
<reference evidence="2" key="1">
    <citation type="journal article" date="2021" name="Polymers (Basel)">
        <title>Highly Stretchable Bacterial Cellulose Produced by Komagataeibacter hansenii SI1.</title>
        <authorList>
            <person name="Cielecka I."/>
            <person name="Ryngajllo M."/>
            <person name="Maniukiewicz W."/>
            <person name="Bielecki S."/>
        </authorList>
    </citation>
    <scope>NUCLEOTIDE SEQUENCE</scope>
    <source>
        <strain evidence="2">SI1</strain>
    </source>
</reference>
<keyword evidence="1" id="KW-0812">Transmembrane</keyword>
<sequence length="364" mass="40014">MHIESRSCSSSLRAWRSFAIVLLAVVLSGVGGMFAFIAGMDAWDVLPVHLPLSRVPTGGNARYTMGALARAGRFDSAMIGTSTGRLIRPDAMGAEFDARFVNLAMNNATAWEQDRLLGVFMQAHPAPRVIMLDLDHLWCLSGDDAARGPHEQWPEWAYTAPSWQRYGHMLDLYALQEAVNQTLYQFGLKADHAGADGYQSFVPDDAQYDRARVSANFALWLSATPVASPAAPVALSPSLALLPRLLARIPDDTLKIVWFPPVAREMKVHAGPARATAIARCRARIIADMARVPNSIVVDFDIPGPIADVRDSFWDPLHYRMGVATRIVRDLAMAVQDPDRPADEYVVRAAHLSPHARDMARIVP</sequence>
<comment type="caution">
    <text evidence="2">The sequence shown here is derived from an EMBL/GenBank/DDBJ whole genome shotgun (WGS) entry which is preliminary data.</text>
</comment>
<proteinExistence type="predicted"/>
<keyword evidence="1" id="KW-1133">Transmembrane helix</keyword>